<feature type="compositionally biased region" description="Polar residues" evidence="1">
    <location>
        <begin position="106"/>
        <end position="115"/>
    </location>
</feature>
<feature type="compositionally biased region" description="Polar residues" evidence="1">
    <location>
        <begin position="22"/>
        <end position="33"/>
    </location>
</feature>
<dbReference type="Proteomes" id="UP001479436">
    <property type="component" value="Unassembled WGS sequence"/>
</dbReference>
<evidence type="ECO:0000256" key="1">
    <source>
        <dbReference type="SAM" id="MobiDB-lite"/>
    </source>
</evidence>
<dbReference type="EMBL" id="JASJQH010007320">
    <property type="protein sequence ID" value="KAK9710786.1"/>
    <property type="molecule type" value="Genomic_DNA"/>
</dbReference>
<feature type="region of interest" description="Disordered" evidence="1">
    <location>
        <begin position="305"/>
        <end position="334"/>
    </location>
</feature>
<evidence type="ECO:0000313" key="2">
    <source>
        <dbReference type="EMBL" id="KAK9710786.1"/>
    </source>
</evidence>
<feature type="region of interest" description="Disordered" evidence="1">
    <location>
        <begin position="22"/>
        <end position="42"/>
    </location>
</feature>
<feature type="compositionally biased region" description="Polar residues" evidence="1">
    <location>
        <begin position="74"/>
        <end position="86"/>
    </location>
</feature>
<feature type="region of interest" description="Disordered" evidence="1">
    <location>
        <begin position="59"/>
        <end position="265"/>
    </location>
</feature>
<name>A0ABR2VYY4_9FUNG</name>
<feature type="compositionally biased region" description="Polar residues" evidence="1">
    <location>
        <begin position="309"/>
        <end position="318"/>
    </location>
</feature>
<keyword evidence="3" id="KW-1185">Reference proteome</keyword>
<accession>A0ABR2VYY4</accession>
<feature type="compositionally biased region" description="Low complexity" evidence="1">
    <location>
        <begin position="148"/>
        <end position="162"/>
    </location>
</feature>
<proteinExistence type="predicted"/>
<protein>
    <submittedName>
        <fullName evidence="2">Uncharacterized protein</fullName>
    </submittedName>
</protein>
<gene>
    <name evidence="2" type="ORF">K7432_008210</name>
</gene>
<sequence>MTTEEFDRILQTEPPARLSLVSNRRGSISNSKQEAIRTDRHSTKTILKKQMSFDNFSHKLQHTAPSKPPRTSLAHFNSYAQHNSTPPIDEDVVGSGELSHPESDTEANSDTSSTGPLPVAEKKSLSSLIKKTFGKKSKKTNDKDWELSVPSSPSGSLFSISPQPSPVDSIFDHHKTALDLLRGSQTQRYRSSEEKEEEDWEDNRLPPTVNAPSRLYSTDNSQHHDSPSSAPFQLAPAPKPEINRKSLASSRLPAHSADSSQRNSKVTFNSVEDVIHHARENTIEIPTGNPRSSFSSDDTFHTIEEDSLHISSPQPTTPSSLEEGEKSKENEESIASLKSENTHLLKELEKIKRQLFLEQSARSGLFKSMENARSQFDDISAQAYRKLRQVTSENRRLHSQVKKLKGKLESYDI</sequence>
<comment type="caution">
    <text evidence="2">The sequence shown here is derived from an EMBL/GenBank/DDBJ whole genome shotgun (WGS) entry which is preliminary data.</text>
</comment>
<evidence type="ECO:0000313" key="3">
    <source>
        <dbReference type="Proteomes" id="UP001479436"/>
    </source>
</evidence>
<reference evidence="2 3" key="1">
    <citation type="submission" date="2023-04" db="EMBL/GenBank/DDBJ databases">
        <title>Genome of Basidiobolus ranarum AG-B5.</title>
        <authorList>
            <person name="Stajich J.E."/>
            <person name="Carter-House D."/>
            <person name="Gryganskyi A."/>
        </authorList>
    </citation>
    <scope>NUCLEOTIDE SEQUENCE [LARGE SCALE GENOMIC DNA]</scope>
    <source>
        <strain evidence="2 3">AG-B5</strain>
    </source>
</reference>
<organism evidence="2 3">
    <name type="scientific">Basidiobolus ranarum</name>
    <dbReference type="NCBI Taxonomy" id="34480"/>
    <lineage>
        <taxon>Eukaryota</taxon>
        <taxon>Fungi</taxon>
        <taxon>Fungi incertae sedis</taxon>
        <taxon>Zoopagomycota</taxon>
        <taxon>Entomophthoromycotina</taxon>
        <taxon>Basidiobolomycetes</taxon>
        <taxon>Basidiobolales</taxon>
        <taxon>Basidiobolaceae</taxon>
        <taxon>Basidiobolus</taxon>
    </lineage>
</organism>